<keyword evidence="3" id="KW-1185">Reference proteome</keyword>
<dbReference type="SUPFAM" id="SSF53335">
    <property type="entry name" value="S-adenosyl-L-methionine-dependent methyltransferases"/>
    <property type="match status" value="1"/>
</dbReference>
<feature type="domain" description="Methyltransferase" evidence="1">
    <location>
        <begin position="51"/>
        <end position="147"/>
    </location>
</feature>
<comment type="caution">
    <text evidence="2">The sequence shown here is derived from an EMBL/GenBank/DDBJ whole genome shotgun (WGS) entry which is preliminary data.</text>
</comment>
<evidence type="ECO:0000313" key="2">
    <source>
        <dbReference type="EMBL" id="NNH71340.1"/>
    </source>
</evidence>
<dbReference type="Pfam" id="PF13649">
    <property type="entry name" value="Methyltransf_25"/>
    <property type="match status" value="1"/>
</dbReference>
<dbReference type="RefSeq" id="WP_067521015.1">
    <property type="nucleotide sequence ID" value="NZ_JABELX010000005.1"/>
</dbReference>
<accession>A0A849C4H2</accession>
<evidence type="ECO:0000313" key="3">
    <source>
        <dbReference type="Proteomes" id="UP000586827"/>
    </source>
</evidence>
<gene>
    <name evidence="2" type="ORF">HLB23_15965</name>
</gene>
<dbReference type="EMBL" id="JABELX010000005">
    <property type="protein sequence ID" value="NNH71340.1"/>
    <property type="molecule type" value="Genomic_DNA"/>
</dbReference>
<dbReference type="InterPro" id="IPR041698">
    <property type="entry name" value="Methyltransf_25"/>
</dbReference>
<protein>
    <submittedName>
        <fullName evidence="2">Class I SAM-dependent methyltransferase</fullName>
    </submittedName>
</protein>
<dbReference type="Gene3D" id="3.40.50.150">
    <property type="entry name" value="Vaccinia Virus protein VP39"/>
    <property type="match status" value="1"/>
</dbReference>
<dbReference type="CDD" id="cd02440">
    <property type="entry name" value="AdoMet_MTases"/>
    <property type="match status" value="1"/>
</dbReference>
<reference evidence="2 3" key="1">
    <citation type="submission" date="2020-05" db="EMBL/GenBank/DDBJ databases">
        <title>MicrobeNet Type strains.</title>
        <authorList>
            <person name="Nicholson A.C."/>
        </authorList>
    </citation>
    <scope>NUCLEOTIDE SEQUENCE [LARGE SCALE GENOMIC DNA]</scope>
    <source>
        <strain evidence="2 3">JCM 3224</strain>
    </source>
</reference>
<keyword evidence="2" id="KW-0489">Methyltransferase</keyword>
<keyword evidence="2" id="KW-0808">Transferase</keyword>
<proteinExistence type="predicted"/>
<dbReference type="GO" id="GO:0008168">
    <property type="term" value="F:methyltransferase activity"/>
    <property type="evidence" value="ECO:0007669"/>
    <property type="project" value="UniProtKB-KW"/>
</dbReference>
<dbReference type="InterPro" id="IPR029063">
    <property type="entry name" value="SAM-dependent_MTases_sf"/>
</dbReference>
<name>A0A849C4H2_9NOCA</name>
<sequence>MPFTDRLIMQFAHPRGPLGALAGVIMAHRSENVSRGRWAIDRLAPAPDARILELGYGPGVTLRDICRRVPDGHIVAVDSSPVMLRQAGRRNRQFIAAGRLDLRLGDAAALDPEIQDLDLIYGFNVWHLWDDGIAVITDLAARLRPGGQLALAYMRPPGGTITHGQAATRLAIEFSTTTLIHIETQWMSHKTPAVLVTARRPQS</sequence>
<dbReference type="Proteomes" id="UP000586827">
    <property type="component" value="Unassembled WGS sequence"/>
</dbReference>
<dbReference type="GO" id="GO:0032259">
    <property type="term" value="P:methylation"/>
    <property type="evidence" value="ECO:0007669"/>
    <property type="project" value="UniProtKB-KW"/>
</dbReference>
<evidence type="ECO:0000259" key="1">
    <source>
        <dbReference type="Pfam" id="PF13649"/>
    </source>
</evidence>
<organism evidence="2 3">
    <name type="scientific">Nocardia uniformis</name>
    <dbReference type="NCBI Taxonomy" id="53432"/>
    <lineage>
        <taxon>Bacteria</taxon>
        <taxon>Bacillati</taxon>
        <taxon>Actinomycetota</taxon>
        <taxon>Actinomycetes</taxon>
        <taxon>Mycobacteriales</taxon>
        <taxon>Nocardiaceae</taxon>
        <taxon>Nocardia</taxon>
    </lineage>
</organism>
<dbReference type="AlphaFoldDB" id="A0A849C4H2"/>